<dbReference type="AlphaFoldDB" id="I2GC86"/>
<organism evidence="3 4">
    <name type="scientific">Fibrisoma limi BUZ 3</name>
    <dbReference type="NCBI Taxonomy" id="1185876"/>
    <lineage>
        <taxon>Bacteria</taxon>
        <taxon>Pseudomonadati</taxon>
        <taxon>Bacteroidota</taxon>
        <taxon>Cytophagia</taxon>
        <taxon>Cytophagales</taxon>
        <taxon>Spirosomataceae</taxon>
        <taxon>Fibrisoma</taxon>
    </lineage>
</organism>
<dbReference type="EMBL" id="CAIT01000004">
    <property type="protein sequence ID" value="CCH51510.1"/>
    <property type="molecule type" value="Genomic_DNA"/>
</dbReference>
<sequence length="629" mass="68746">MPKTLRLLFLSWLTLTSLSLRANHLIGGELGMTYLGKPGQFRVFMKQHWNEDPNDPTRTTNESSLIVYVFSRRTNTYMEQISLRQTRNQPLIYQNPACAKANKLQNVEVTYEATYQFDVNLYNDPDGYYLVWERCCRNSDLINIANAGQAGIVLYLQFPAMRSNGQDIVNSSPEFSTAPGTYACLSQPFQLAFNASDPDGDQLSYRLVTPWSGYTTQTTTTGDRTPRTSYPTIRWQTGFGDNNVIPGAVPLQIDATTGILNLSANRTGLFAFAVEVTERRNGQVIGLARREFYLLVVDCSKSTLEPPIITRNNAPVQTVSLCPNDSLRLSVPTSATWAYQWQRNGANIPGATSATLNVRETGLYTVIKSSTGTCIRDTMSKPVQVNQSSTTVVFDSIPSMCDPSSPAVALKASPAGGQFQGPGISGTSFRPNAAGAGRHAIQYTFTDTSGCKITQQRIANVGQPIQLNVPGGYSILAGSKVTLAVSASNNQVRVQWSPPDGLNDIELLQPEASPQQSQTYTIRVTDPAGCTATASVPVRVFGQVSIPTAFTPNGDGLNDTWDLPGIGTYPNCEVTVYNRWGSVVFQSVGYAQPWDGRFRGVPVEAGAYAYQIRLGDDQNLYRGSLMVLR</sequence>
<evidence type="ECO:0000256" key="1">
    <source>
        <dbReference type="SAM" id="SignalP"/>
    </source>
</evidence>
<evidence type="ECO:0000313" key="4">
    <source>
        <dbReference type="Proteomes" id="UP000009309"/>
    </source>
</evidence>
<comment type="caution">
    <text evidence="3">The sequence shown here is derived from an EMBL/GenBank/DDBJ whole genome shotgun (WGS) entry which is preliminary data.</text>
</comment>
<dbReference type="STRING" id="1185876.BN8_00438"/>
<dbReference type="InterPro" id="IPR026341">
    <property type="entry name" value="T9SS_type_B"/>
</dbReference>
<dbReference type="OrthoDB" id="1490014at2"/>
<evidence type="ECO:0000313" key="3">
    <source>
        <dbReference type="EMBL" id="CCH51510.1"/>
    </source>
</evidence>
<dbReference type="InterPro" id="IPR013783">
    <property type="entry name" value="Ig-like_fold"/>
</dbReference>
<feature type="domain" description="Immunoglobulin" evidence="2">
    <location>
        <begin position="470"/>
        <end position="541"/>
    </location>
</feature>
<evidence type="ECO:0000259" key="2">
    <source>
        <dbReference type="SMART" id="SM00409"/>
    </source>
</evidence>
<dbReference type="NCBIfam" id="TIGR04131">
    <property type="entry name" value="Bac_Flav_CTERM"/>
    <property type="match status" value="1"/>
</dbReference>
<proteinExistence type="predicted"/>
<dbReference type="InterPro" id="IPR003599">
    <property type="entry name" value="Ig_sub"/>
</dbReference>
<keyword evidence="4" id="KW-1185">Reference proteome</keyword>
<dbReference type="SMART" id="SM00409">
    <property type="entry name" value="IG"/>
    <property type="match status" value="1"/>
</dbReference>
<dbReference type="Pfam" id="PF13585">
    <property type="entry name" value="CHU_C"/>
    <property type="match status" value="1"/>
</dbReference>
<dbReference type="Gene3D" id="2.60.40.10">
    <property type="entry name" value="Immunoglobulins"/>
    <property type="match status" value="1"/>
</dbReference>
<feature type="signal peptide" evidence="1">
    <location>
        <begin position="1"/>
        <end position="22"/>
    </location>
</feature>
<keyword evidence="1" id="KW-0732">Signal</keyword>
<protein>
    <recommendedName>
        <fullName evidence="2">Immunoglobulin domain-containing protein</fullName>
    </recommendedName>
</protein>
<reference evidence="3 4" key="1">
    <citation type="journal article" date="2012" name="J. Bacteriol.">
        <title>Genome Sequence of the Filamentous Bacterium Fibrisoma limi BUZ 3T.</title>
        <authorList>
            <person name="Filippini M."/>
            <person name="Qi W."/>
            <person name="Jaenicke S."/>
            <person name="Goesmann A."/>
            <person name="Smits T.H."/>
            <person name="Bagheri H.C."/>
        </authorList>
    </citation>
    <scope>NUCLEOTIDE SEQUENCE [LARGE SCALE GENOMIC DNA]</scope>
    <source>
        <strain evidence="4">BUZ 3T</strain>
    </source>
</reference>
<dbReference type="RefSeq" id="WP_009280096.1">
    <property type="nucleotide sequence ID" value="NZ_CAIT01000004.1"/>
</dbReference>
<accession>I2GC86</accession>
<dbReference type="eggNOG" id="COG3291">
    <property type="taxonomic scope" value="Bacteria"/>
</dbReference>
<feature type="chain" id="PRO_5005684384" description="Immunoglobulin domain-containing protein" evidence="1">
    <location>
        <begin position="23"/>
        <end position="629"/>
    </location>
</feature>
<gene>
    <name evidence="3" type="ORF">BN8_00438</name>
</gene>
<dbReference type="Proteomes" id="UP000009309">
    <property type="component" value="Unassembled WGS sequence"/>
</dbReference>
<name>I2GC86_9BACT</name>